<dbReference type="PANTHER" id="PTHR24388:SF54">
    <property type="entry name" value="PROTEIN ESCARGOT"/>
    <property type="match status" value="1"/>
</dbReference>
<gene>
    <name evidence="10" type="ORF">CBR_g39877</name>
</gene>
<keyword evidence="11" id="KW-1185">Reference proteome</keyword>
<dbReference type="Proteomes" id="UP000265515">
    <property type="component" value="Unassembled WGS sequence"/>
</dbReference>
<dbReference type="SUPFAM" id="SSF57667">
    <property type="entry name" value="beta-beta-alpha zinc fingers"/>
    <property type="match status" value="1"/>
</dbReference>
<dbReference type="Gene3D" id="3.30.160.60">
    <property type="entry name" value="Classic Zinc Finger"/>
    <property type="match status" value="2"/>
</dbReference>
<keyword evidence="6" id="KW-0539">Nucleus</keyword>
<feature type="compositionally biased region" description="Acidic residues" evidence="8">
    <location>
        <begin position="326"/>
        <end position="336"/>
    </location>
</feature>
<feature type="compositionally biased region" description="Low complexity" evidence="8">
    <location>
        <begin position="98"/>
        <end position="108"/>
    </location>
</feature>
<evidence type="ECO:0000256" key="4">
    <source>
        <dbReference type="ARBA" id="ARBA00022771"/>
    </source>
</evidence>
<dbReference type="AlphaFoldDB" id="A0A388LSS1"/>
<accession>A0A388LSS1</accession>
<dbReference type="InterPro" id="IPR013087">
    <property type="entry name" value="Znf_C2H2_type"/>
</dbReference>
<dbReference type="PROSITE" id="PS00028">
    <property type="entry name" value="ZINC_FINGER_C2H2_1"/>
    <property type="match status" value="4"/>
</dbReference>
<dbReference type="EMBL" id="BFEA01000513">
    <property type="protein sequence ID" value="GBG85309.1"/>
    <property type="molecule type" value="Genomic_DNA"/>
</dbReference>
<comment type="caution">
    <text evidence="10">The sequence shown here is derived from an EMBL/GenBank/DDBJ whole genome shotgun (WGS) entry which is preliminary data.</text>
</comment>
<evidence type="ECO:0000313" key="10">
    <source>
        <dbReference type="EMBL" id="GBG85309.1"/>
    </source>
</evidence>
<name>A0A388LSS1_CHABU</name>
<evidence type="ECO:0000256" key="8">
    <source>
        <dbReference type="SAM" id="MobiDB-lite"/>
    </source>
</evidence>
<keyword evidence="2" id="KW-0479">Metal-binding</keyword>
<feature type="domain" description="C2H2-type" evidence="9">
    <location>
        <begin position="680"/>
        <end position="703"/>
    </location>
</feature>
<evidence type="ECO:0000313" key="11">
    <source>
        <dbReference type="Proteomes" id="UP000265515"/>
    </source>
</evidence>
<dbReference type="GO" id="GO:0000978">
    <property type="term" value="F:RNA polymerase II cis-regulatory region sequence-specific DNA binding"/>
    <property type="evidence" value="ECO:0007669"/>
    <property type="project" value="TreeGrafter"/>
</dbReference>
<dbReference type="PANTHER" id="PTHR24388">
    <property type="entry name" value="ZINC FINGER PROTEIN"/>
    <property type="match status" value="1"/>
</dbReference>
<dbReference type="InterPro" id="IPR050527">
    <property type="entry name" value="Snail/Krueppel_Znf"/>
</dbReference>
<dbReference type="SMART" id="SM00355">
    <property type="entry name" value="ZnF_C2H2"/>
    <property type="match status" value="4"/>
</dbReference>
<feature type="region of interest" description="Disordered" evidence="8">
    <location>
        <begin position="325"/>
        <end position="344"/>
    </location>
</feature>
<organism evidence="10 11">
    <name type="scientific">Chara braunii</name>
    <name type="common">Braun's stonewort</name>
    <dbReference type="NCBI Taxonomy" id="69332"/>
    <lineage>
        <taxon>Eukaryota</taxon>
        <taxon>Viridiplantae</taxon>
        <taxon>Streptophyta</taxon>
        <taxon>Charophyceae</taxon>
        <taxon>Charales</taxon>
        <taxon>Characeae</taxon>
        <taxon>Chara</taxon>
    </lineage>
</organism>
<keyword evidence="4 7" id="KW-0863">Zinc-finger</keyword>
<evidence type="ECO:0000256" key="7">
    <source>
        <dbReference type="PROSITE-ProRule" id="PRU00042"/>
    </source>
</evidence>
<feature type="domain" description="C2H2-type" evidence="9">
    <location>
        <begin position="356"/>
        <end position="385"/>
    </location>
</feature>
<proteinExistence type="predicted"/>
<evidence type="ECO:0000256" key="1">
    <source>
        <dbReference type="ARBA" id="ARBA00004123"/>
    </source>
</evidence>
<comment type="subcellular location">
    <subcellularLocation>
        <location evidence="1">Nucleus</location>
    </subcellularLocation>
</comment>
<sequence>MDRLEWVLSYCLRVPRRLLDDAISAETEGKGSENGIEEALAAKQWRETGGSGGEELAGSRRSAREGLRIVPRLLARRTRILRTDGGGAAAARDGSRGGWSSSSSLANGAKERVSRSLSLSPSPSPKPLNTAGGAARIGSMVLAVVENSKGPSVDEVLEAKKKLFARTPFSKASTTVSGRRRIMQAEGFPKGWKILIGWNSKYGVLQLYRHFMSPEGRYFHSRKSALRSLQEMGSKRPVPVKEDEAGRLSAKQSAALVLKEENGNGKRVAIQNFKKGKKMKGVGLFICDICRKQFTHLRGWSGHRHKHSQEIAKQKGAQRKRYLLEEPIDIDEEQDDGRDTLGGERPQPRTRKCFLFTCCLCSKGFASALDLDRHIRTYHHCGEEEAEPVVKRESRSIKGRLGEGQLHEDEQCVRKDGKNSEGLACYRLSNSANKLGQCRVNEECHKSIGNNRRETEEDGQHEAEGQLCFGPEEAEQLRQGDPGCAVMRTDQRLADVVYVDTLKDQDTALVKKRMEDGAEDDHTSEVRLVNGRDFWNCQVGKKRAWNEDVAHGKQQSARPMVKQAPTGRKRSRGRKEADGNGVWRDEKSRIGAGVVRHCQGRVVTSTQEGVDLGSTGMVVGASEENERFSPREFVCPVCFAGFSRPAALGVHVGIHLPAAFHSSPHSSQRGSGATPRGKDFTCPVCGEGFATEMGLVRHGELYHVVTLKRSHQSAFTRFGGEIIDIPSQVMLRRKSDAPMVSGRANLQDAPSSSSEKMKDMTTDEDLNSPEQQQRQQSKKPIFHSTYEVARSPLASWVH</sequence>
<reference evidence="10 11" key="1">
    <citation type="journal article" date="2018" name="Cell">
        <title>The Chara Genome: Secondary Complexity and Implications for Plant Terrestrialization.</title>
        <authorList>
            <person name="Nishiyama T."/>
            <person name="Sakayama H."/>
            <person name="Vries J.D."/>
            <person name="Buschmann H."/>
            <person name="Saint-Marcoux D."/>
            <person name="Ullrich K.K."/>
            <person name="Haas F.B."/>
            <person name="Vanderstraeten L."/>
            <person name="Becker D."/>
            <person name="Lang D."/>
            <person name="Vosolsobe S."/>
            <person name="Rombauts S."/>
            <person name="Wilhelmsson P.K.I."/>
            <person name="Janitza P."/>
            <person name="Kern R."/>
            <person name="Heyl A."/>
            <person name="Rumpler F."/>
            <person name="Villalobos L.I.A.C."/>
            <person name="Clay J.M."/>
            <person name="Skokan R."/>
            <person name="Toyoda A."/>
            <person name="Suzuki Y."/>
            <person name="Kagoshima H."/>
            <person name="Schijlen E."/>
            <person name="Tajeshwar N."/>
            <person name="Catarino B."/>
            <person name="Hetherington A.J."/>
            <person name="Saltykova A."/>
            <person name="Bonnot C."/>
            <person name="Breuninger H."/>
            <person name="Symeonidi A."/>
            <person name="Radhakrishnan G.V."/>
            <person name="Van Nieuwerburgh F."/>
            <person name="Deforce D."/>
            <person name="Chang C."/>
            <person name="Karol K.G."/>
            <person name="Hedrich R."/>
            <person name="Ulvskov P."/>
            <person name="Glockner G."/>
            <person name="Delwiche C.F."/>
            <person name="Petrasek J."/>
            <person name="Van de Peer Y."/>
            <person name="Friml J."/>
            <person name="Beilby M."/>
            <person name="Dolan L."/>
            <person name="Kohara Y."/>
            <person name="Sugano S."/>
            <person name="Fujiyama A."/>
            <person name="Delaux P.-M."/>
            <person name="Quint M."/>
            <person name="TheiBen G."/>
            <person name="Hagemann M."/>
            <person name="Harholt J."/>
            <person name="Dunand C."/>
            <person name="Zachgo S."/>
            <person name="Langdale J."/>
            <person name="Maumus F."/>
            <person name="Straeten D.V.D."/>
            <person name="Gould S.B."/>
            <person name="Rensing S.A."/>
        </authorList>
    </citation>
    <scope>NUCLEOTIDE SEQUENCE [LARGE SCALE GENOMIC DNA]</scope>
    <source>
        <strain evidence="10 11">S276</strain>
    </source>
</reference>
<dbReference type="PROSITE" id="PS50157">
    <property type="entry name" value="ZINC_FINGER_C2H2_2"/>
    <property type="match status" value="3"/>
</dbReference>
<dbReference type="GO" id="GO:0005634">
    <property type="term" value="C:nucleus"/>
    <property type="evidence" value="ECO:0007669"/>
    <property type="project" value="UniProtKB-SubCell"/>
</dbReference>
<dbReference type="GO" id="GO:0000981">
    <property type="term" value="F:DNA-binding transcription factor activity, RNA polymerase II-specific"/>
    <property type="evidence" value="ECO:0007669"/>
    <property type="project" value="TreeGrafter"/>
</dbReference>
<feature type="region of interest" description="Disordered" evidence="8">
    <location>
        <begin position="547"/>
        <end position="581"/>
    </location>
</feature>
<evidence type="ECO:0000256" key="3">
    <source>
        <dbReference type="ARBA" id="ARBA00022737"/>
    </source>
</evidence>
<feature type="region of interest" description="Disordered" evidence="8">
    <location>
        <begin position="734"/>
        <end position="798"/>
    </location>
</feature>
<dbReference type="GO" id="GO:0008270">
    <property type="term" value="F:zinc ion binding"/>
    <property type="evidence" value="ECO:0007669"/>
    <property type="project" value="UniProtKB-KW"/>
</dbReference>
<keyword evidence="3" id="KW-0677">Repeat</keyword>
<keyword evidence="5" id="KW-0862">Zinc</keyword>
<protein>
    <recommendedName>
        <fullName evidence="9">C2H2-type domain-containing protein</fullName>
    </recommendedName>
</protein>
<evidence type="ECO:0000259" key="9">
    <source>
        <dbReference type="PROSITE" id="PS50157"/>
    </source>
</evidence>
<feature type="region of interest" description="Disordered" evidence="8">
    <location>
        <begin position="84"/>
        <end position="132"/>
    </location>
</feature>
<evidence type="ECO:0000256" key="6">
    <source>
        <dbReference type="ARBA" id="ARBA00023242"/>
    </source>
</evidence>
<dbReference type="Gramene" id="GBG85309">
    <property type="protein sequence ID" value="GBG85309"/>
    <property type="gene ID" value="CBR_g39877"/>
</dbReference>
<evidence type="ECO:0000256" key="5">
    <source>
        <dbReference type="ARBA" id="ARBA00022833"/>
    </source>
</evidence>
<feature type="domain" description="C2H2-type" evidence="9">
    <location>
        <begin position="285"/>
        <end position="312"/>
    </location>
</feature>
<evidence type="ECO:0000256" key="2">
    <source>
        <dbReference type="ARBA" id="ARBA00022723"/>
    </source>
</evidence>
<dbReference type="InterPro" id="IPR036236">
    <property type="entry name" value="Znf_C2H2_sf"/>
</dbReference>